<evidence type="ECO:0000313" key="4">
    <source>
        <dbReference type="Proteomes" id="UP000219453"/>
    </source>
</evidence>
<keyword evidence="1" id="KW-0732">Signal</keyword>
<evidence type="ECO:0000313" key="3">
    <source>
        <dbReference type="EMBL" id="SNZ12472.1"/>
    </source>
</evidence>
<evidence type="ECO:0000259" key="2">
    <source>
        <dbReference type="Pfam" id="PF18204"/>
    </source>
</evidence>
<dbReference type="Pfam" id="PF18204">
    <property type="entry name" value="PGF-CTERM"/>
    <property type="match status" value="1"/>
</dbReference>
<name>A0A285NSK0_NATPI</name>
<accession>A0A285NSK0</accession>
<dbReference type="GO" id="GO:0005886">
    <property type="term" value="C:plasma membrane"/>
    <property type="evidence" value="ECO:0007669"/>
    <property type="project" value="UniProtKB-SubCell"/>
</dbReference>
<proteinExistence type="predicted"/>
<dbReference type="OrthoDB" id="271420at2157"/>
<dbReference type="EMBL" id="OBEJ01000002">
    <property type="protein sequence ID" value="SNZ12472.1"/>
    <property type="molecule type" value="Genomic_DNA"/>
</dbReference>
<dbReference type="InterPro" id="IPR026371">
    <property type="entry name" value="PGF_CTERM"/>
</dbReference>
<gene>
    <name evidence="3" type="ORF">SAMN06269185_1762</name>
</gene>
<dbReference type="RefSeq" id="WP_097008699.1">
    <property type="nucleotide sequence ID" value="NZ_OBEJ01000002.1"/>
</dbReference>
<dbReference type="AlphaFoldDB" id="A0A285NSK0"/>
<dbReference type="Proteomes" id="UP000219453">
    <property type="component" value="Unassembled WGS sequence"/>
</dbReference>
<evidence type="ECO:0000256" key="1">
    <source>
        <dbReference type="ARBA" id="ARBA00022729"/>
    </source>
</evidence>
<organism evidence="3 4">
    <name type="scientific">Natronoarchaeum philippinense</name>
    <dbReference type="NCBI Taxonomy" id="558529"/>
    <lineage>
        <taxon>Archaea</taxon>
        <taxon>Methanobacteriati</taxon>
        <taxon>Methanobacteriota</taxon>
        <taxon>Stenosarchaea group</taxon>
        <taxon>Halobacteria</taxon>
        <taxon>Halobacteriales</taxon>
        <taxon>Natronoarchaeaceae</taxon>
    </lineage>
</organism>
<keyword evidence="4" id="KW-1185">Reference proteome</keyword>
<dbReference type="GO" id="GO:0030115">
    <property type="term" value="C:S-layer"/>
    <property type="evidence" value="ECO:0007669"/>
    <property type="project" value="UniProtKB-SubCell"/>
</dbReference>
<feature type="domain" description="PGF-CTERM archaeal protein-sorting signal" evidence="2">
    <location>
        <begin position="350"/>
        <end position="370"/>
    </location>
</feature>
<protein>
    <submittedName>
        <fullName evidence="3">PGF-CTERM protein</fullName>
    </submittedName>
</protein>
<dbReference type="NCBIfam" id="TIGR04126">
    <property type="entry name" value="PGF_CTERM"/>
    <property type="match status" value="1"/>
</dbReference>
<sequence>MKRAVAVTMALLLVTATALPAAAASTNAAASTQSAEAYTGAHVSFQTNGSAITDYAVDGELFAENVSVESQSAYESRLGVDADVRLSAVTSLQGTSTSLGAQSSATVTVETSGSSTVRAHDNEHGHLVVDAGDGSQYVQIDVPDGATVEQQSDSQLVIETENGSTGSVIVAGDGEVTTNDAGNVAASLSGDAKLVLRTHSDSQSDADQQIEEYVANGTMAAEAYVTERGGEITSSAVAYQAATVEASQSASNEVTMTVDRAQSQGKIVAMTVSKEAIGSVDDLDVAVDGNAAVKAESYSELEGAIGNEPRYMVVSETSASATVLVGIDHFSEREVTMSGGDGSDSSDGLPGFGVLPALVALLGAVGLARRT</sequence>
<reference evidence="3 4" key="1">
    <citation type="submission" date="2017-09" db="EMBL/GenBank/DDBJ databases">
        <authorList>
            <person name="Ehlers B."/>
            <person name="Leendertz F.H."/>
        </authorList>
    </citation>
    <scope>NUCLEOTIDE SEQUENCE [LARGE SCALE GENOMIC DNA]</scope>
    <source>
        <strain evidence="3 4">DSM 27208</strain>
    </source>
</reference>